<name>A0A9W9TP78_PENCI</name>
<dbReference type="RefSeq" id="XP_056501386.1">
    <property type="nucleotide sequence ID" value="XM_056644572.1"/>
</dbReference>
<evidence type="ECO:0000313" key="2">
    <source>
        <dbReference type="Proteomes" id="UP001147733"/>
    </source>
</evidence>
<protein>
    <submittedName>
        <fullName evidence="1">Uncharacterized protein</fullName>
    </submittedName>
</protein>
<reference evidence="1" key="2">
    <citation type="journal article" date="2023" name="IMA Fungus">
        <title>Comparative genomic study of the Penicillium genus elucidates a diverse pangenome and 15 lateral gene transfer events.</title>
        <authorList>
            <person name="Petersen C."/>
            <person name="Sorensen T."/>
            <person name="Nielsen M.R."/>
            <person name="Sondergaard T.E."/>
            <person name="Sorensen J.L."/>
            <person name="Fitzpatrick D.A."/>
            <person name="Frisvad J.C."/>
            <person name="Nielsen K.L."/>
        </authorList>
    </citation>
    <scope>NUCLEOTIDE SEQUENCE</scope>
    <source>
        <strain evidence="1">IBT 23319</strain>
    </source>
</reference>
<dbReference type="EMBL" id="JAPQKT010000004">
    <property type="protein sequence ID" value="KAJ5233886.1"/>
    <property type="molecule type" value="Genomic_DNA"/>
</dbReference>
<gene>
    <name evidence="1" type="ORF">N7469_005652</name>
</gene>
<accession>A0A9W9TP78</accession>
<keyword evidence="2" id="KW-1185">Reference proteome</keyword>
<organism evidence="1 2">
    <name type="scientific">Penicillium citrinum</name>
    <dbReference type="NCBI Taxonomy" id="5077"/>
    <lineage>
        <taxon>Eukaryota</taxon>
        <taxon>Fungi</taxon>
        <taxon>Dikarya</taxon>
        <taxon>Ascomycota</taxon>
        <taxon>Pezizomycotina</taxon>
        <taxon>Eurotiomycetes</taxon>
        <taxon>Eurotiomycetidae</taxon>
        <taxon>Eurotiales</taxon>
        <taxon>Aspergillaceae</taxon>
        <taxon>Penicillium</taxon>
    </lineage>
</organism>
<proteinExistence type="predicted"/>
<dbReference type="GeneID" id="81383739"/>
<evidence type="ECO:0000313" key="1">
    <source>
        <dbReference type="EMBL" id="KAJ5233886.1"/>
    </source>
</evidence>
<sequence>MKEKTLGFTASMRRLEDVLRPAYRGGFAENGREGARADTYTSATVNTSGWNLNRREKEDSLTRGG</sequence>
<dbReference type="Proteomes" id="UP001147733">
    <property type="component" value="Unassembled WGS sequence"/>
</dbReference>
<comment type="caution">
    <text evidence="1">The sequence shown here is derived from an EMBL/GenBank/DDBJ whole genome shotgun (WGS) entry which is preliminary data.</text>
</comment>
<reference evidence="1" key="1">
    <citation type="submission" date="2022-11" db="EMBL/GenBank/DDBJ databases">
        <authorList>
            <person name="Petersen C."/>
        </authorList>
    </citation>
    <scope>NUCLEOTIDE SEQUENCE</scope>
    <source>
        <strain evidence="1">IBT 23319</strain>
    </source>
</reference>
<dbReference type="AlphaFoldDB" id="A0A9W9TP78"/>